<organism evidence="2 3">
    <name type="scientific">Fodinibius sediminis</name>
    <dbReference type="NCBI Taxonomy" id="1214077"/>
    <lineage>
        <taxon>Bacteria</taxon>
        <taxon>Pseudomonadati</taxon>
        <taxon>Balneolota</taxon>
        <taxon>Balneolia</taxon>
        <taxon>Balneolales</taxon>
        <taxon>Balneolaceae</taxon>
        <taxon>Fodinibius</taxon>
    </lineage>
</organism>
<evidence type="ECO:0000313" key="3">
    <source>
        <dbReference type="Proteomes" id="UP000317593"/>
    </source>
</evidence>
<dbReference type="AlphaFoldDB" id="A0A521E015"/>
<feature type="compositionally biased region" description="Basic and acidic residues" evidence="1">
    <location>
        <begin position="1"/>
        <end position="18"/>
    </location>
</feature>
<dbReference type="EMBL" id="FXTH01000012">
    <property type="protein sequence ID" value="SMO77268.1"/>
    <property type="molecule type" value="Genomic_DNA"/>
</dbReference>
<keyword evidence="3" id="KW-1185">Reference proteome</keyword>
<dbReference type="OrthoDB" id="1524913at2"/>
<proteinExistence type="predicted"/>
<dbReference type="RefSeq" id="WP_142715144.1">
    <property type="nucleotide sequence ID" value="NZ_FXTH01000012.1"/>
</dbReference>
<accession>A0A521E015</accession>
<dbReference type="Proteomes" id="UP000317593">
    <property type="component" value="Unassembled WGS sequence"/>
</dbReference>
<feature type="region of interest" description="Disordered" evidence="1">
    <location>
        <begin position="1"/>
        <end position="33"/>
    </location>
</feature>
<evidence type="ECO:0000313" key="2">
    <source>
        <dbReference type="EMBL" id="SMO77268.1"/>
    </source>
</evidence>
<protein>
    <submittedName>
        <fullName evidence="2">Uncharacterized protein</fullName>
    </submittedName>
</protein>
<name>A0A521E015_9BACT</name>
<reference evidence="2 3" key="1">
    <citation type="submission" date="2017-05" db="EMBL/GenBank/DDBJ databases">
        <authorList>
            <person name="Varghese N."/>
            <person name="Submissions S."/>
        </authorList>
    </citation>
    <scope>NUCLEOTIDE SEQUENCE [LARGE SCALE GENOMIC DNA]</scope>
    <source>
        <strain evidence="2 3">DSM 21194</strain>
    </source>
</reference>
<gene>
    <name evidence="2" type="ORF">SAMN06265218_112106</name>
</gene>
<feature type="region of interest" description="Disordered" evidence="1">
    <location>
        <begin position="127"/>
        <end position="158"/>
    </location>
</feature>
<evidence type="ECO:0000256" key="1">
    <source>
        <dbReference type="SAM" id="MobiDB-lite"/>
    </source>
</evidence>
<sequence length="158" mass="18367">MSSDNRSERERLKEEYKAHYRKMRATKERLEQTRKKQNIVQALKNMDKSELLDSFDNFLYSVKHKLASVEARLDIAMNNLADMEGQGTSEQQLDEEMKQTKARETLRQVKTEMGLLYQEIEQQAGSIHVEKTIGSGEEESSPDKPASPTRSERTKEER</sequence>